<name>A0A5B8SXT8_LEUPS</name>
<evidence type="ECO:0000313" key="3">
    <source>
        <dbReference type="Proteomes" id="UP000321296"/>
    </source>
</evidence>
<reference evidence="2 3" key="1">
    <citation type="submission" date="2019-06" db="EMBL/GenBank/DDBJ databases">
        <title>Genome analyses of bacteria isolated from kimchi.</title>
        <authorList>
            <person name="Lee S."/>
            <person name="Ahn S."/>
            <person name="Roh S."/>
        </authorList>
    </citation>
    <scope>NUCLEOTIDE SEQUENCE [LARGE SCALE GENOMIC DNA]</scope>
    <source>
        <strain evidence="2 3">CBA3630</strain>
    </source>
</reference>
<dbReference type="Pfam" id="PF10978">
    <property type="entry name" value="DUF2785"/>
    <property type="match status" value="1"/>
</dbReference>
<evidence type="ECO:0000313" key="4">
    <source>
        <dbReference type="Proteomes" id="UP001529201"/>
    </source>
</evidence>
<dbReference type="AlphaFoldDB" id="A0A5B8SXT8"/>
<dbReference type="Proteomes" id="UP000321296">
    <property type="component" value="Chromosome"/>
</dbReference>
<dbReference type="EMBL" id="JARGDN010000012">
    <property type="protein sequence ID" value="MDG9734106.1"/>
    <property type="molecule type" value="Genomic_DNA"/>
</dbReference>
<accession>A0A5B8SXT8</accession>
<evidence type="ECO:0000313" key="2">
    <source>
        <dbReference type="EMBL" id="QEA41769.1"/>
    </source>
</evidence>
<organism evidence="2 3">
    <name type="scientific">Leuconostoc pseudomesenteroides</name>
    <dbReference type="NCBI Taxonomy" id="33968"/>
    <lineage>
        <taxon>Bacteria</taxon>
        <taxon>Bacillati</taxon>
        <taxon>Bacillota</taxon>
        <taxon>Bacilli</taxon>
        <taxon>Lactobacillales</taxon>
        <taxon>Lactobacillaceae</taxon>
        <taxon>Leuconostoc</taxon>
    </lineage>
</organism>
<reference evidence="1 4" key="2">
    <citation type="submission" date="2023-02" db="EMBL/GenBank/DDBJ databases">
        <title>Antimicrobial susceptibility testing and tentative epidemiological cut-off values for Lactobacillaceae family species intended for ingestion.</title>
        <authorList>
            <person name="Noehr-Meldgaard K."/>
            <person name="Struve C."/>
            <person name="Ingmer H."/>
            <person name="Koza A."/>
            <person name="Al-Nakeeb K."/>
            <person name="Agersoe Y."/>
        </authorList>
    </citation>
    <scope>NUCLEOTIDE SEQUENCE [LARGE SCALE GENOMIC DNA]</scope>
    <source>
        <strain evidence="1 4">DSM 20193</strain>
    </source>
</reference>
<dbReference type="EMBL" id="CP042383">
    <property type="protein sequence ID" value="QEA41769.1"/>
    <property type="molecule type" value="Genomic_DNA"/>
</dbReference>
<gene>
    <name evidence="2" type="ORF">FGL85_04335</name>
    <name evidence="1" type="ORF">P1N92_08255</name>
</gene>
<dbReference type="Proteomes" id="UP001529201">
    <property type="component" value="Unassembled WGS sequence"/>
</dbReference>
<proteinExistence type="predicted"/>
<protein>
    <submittedName>
        <fullName evidence="2">DUF2785 domain-containing protein</fullName>
    </submittedName>
</protein>
<dbReference type="InterPro" id="IPR021247">
    <property type="entry name" value="DUF2785"/>
</dbReference>
<keyword evidence="4" id="KW-1185">Reference proteome</keyword>
<dbReference type="GeneID" id="64344075"/>
<evidence type="ECO:0000313" key="1">
    <source>
        <dbReference type="EMBL" id="MDG9734106.1"/>
    </source>
</evidence>
<dbReference type="RefSeq" id="WP_010291297.1">
    <property type="nucleotide sequence ID" value="NZ_CP042383.1"/>
</dbReference>
<sequence>MSLKEKLQWLSQSEGQSIPDDLLDQMITNIGSLDSELRDTLNYNLFAEAVTAGNLTLKQQQEVTQRLLRNRFLLTNIDNSQDNESIFKRSFTALFLAALAYRHNNSPFLSQQQERELIKQTISYLQLEHDFRGLTLHGWAHGIAHSADLIDEIINFQSLNHQDIIAFLTAIKNVLHRPFLLTADEPGRLVIPVQHLSHTKLITDEELTEWLTDLNHINADEFDAYGNVSLFMVKLQSLLLITENPDHSLSETVSCIIKNNYQRFGYL</sequence>
<dbReference type="KEGG" id="lpse:FGL85_04335"/>